<proteinExistence type="predicted"/>
<keyword evidence="3" id="KW-1185">Reference proteome</keyword>
<gene>
    <name evidence="2" type="ORF">EDC30_101330</name>
</gene>
<evidence type="ECO:0000256" key="1">
    <source>
        <dbReference type="SAM" id="SignalP"/>
    </source>
</evidence>
<feature type="signal peptide" evidence="1">
    <location>
        <begin position="1"/>
        <end position="23"/>
    </location>
</feature>
<keyword evidence="1" id="KW-0732">Signal</keyword>
<dbReference type="EMBL" id="SLZQ01000001">
    <property type="protein sequence ID" value="TCS39374.1"/>
    <property type="molecule type" value="Genomic_DNA"/>
</dbReference>
<dbReference type="AlphaFoldDB" id="A0A4R3I2C2"/>
<organism evidence="2 3">
    <name type="scientific">Paucimonas lemoignei</name>
    <name type="common">Pseudomonas lemoignei</name>
    <dbReference type="NCBI Taxonomy" id="29443"/>
    <lineage>
        <taxon>Bacteria</taxon>
        <taxon>Pseudomonadati</taxon>
        <taxon>Pseudomonadota</taxon>
        <taxon>Betaproteobacteria</taxon>
        <taxon>Burkholderiales</taxon>
        <taxon>Burkholderiaceae</taxon>
        <taxon>Paucimonas</taxon>
    </lineage>
</organism>
<dbReference type="Gene3D" id="2.60.20.10">
    <property type="entry name" value="Crystallins"/>
    <property type="match status" value="1"/>
</dbReference>
<protein>
    <recommendedName>
        <fullName evidence="4">Lipoprotein</fullName>
    </recommendedName>
</protein>
<evidence type="ECO:0000313" key="3">
    <source>
        <dbReference type="Proteomes" id="UP000295382"/>
    </source>
</evidence>
<dbReference type="Proteomes" id="UP000295382">
    <property type="component" value="Unassembled WGS sequence"/>
</dbReference>
<accession>A0A4R3I2C2</accession>
<dbReference type="OrthoDB" id="9156463at2"/>
<sequence>MKSMRINISTFVAAALLPVAAFAADSAKTAGSAGAALQPPVLSPLVIIAPTEMRTEPALTRGCWARLFQLPQFRGQNDLTIAGPMEIADLHTPVGVDWKPRMRSILVGPNASLTIYEGARFADKEATFKAGARVSDVRKELPGVMAINSLKITCIREIKGN</sequence>
<name>A0A4R3I2C2_PAULE</name>
<dbReference type="RefSeq" id="WP_132256665.1">
    <property type="nucleotide sequence ID" value="NZ_SLZQ01000001.1"/>
</dbReference>
<evidence type="ECO:0008006" key="4">
    <source>
        <dbReference type="Google" id="ProtNLM"/>
    </source>
</evidence>
<reference evidence="2 3" key="1">
    <citation type="submission" date="2019-03" db="EMBL/GenBank/DDBJ databases">
        <title>Genomic Encyclopedia of Type Strains, Phase IV (KMG-IV): sequencing the most valuable type-strain genomes for metagenomic binning, comparative biology and taxonomic classification.</title>
        <authorList>
            <person name="Goeker M."/>
        </authorList>
    </citation>
    <scope>NUCLEOTIDE SEQUENCE [LARGE SCALE GENOMIC DNA]</scope>
    <source>
        <strain evidence="2 3">DSM 7445</strain>
    </source>
</reference>
<feature type="chain" id="PRO_5020924280" description="Lipoprotein" evidence="1">
    <location>
        <begin position="24"/>
        <end position="161"/>
    </location>
</feature>
<evidence type="ECO:0000313" key="2">
    <source>
        <dbReference type="EMBL" id="TCS39374.1"/>
    </source>
</evidence>
<comment type="caution">
    <text evidence="2">The sequence shown here is derived from an EMBL/GenBank/DDBJ whole genome shotgun (WGS) entry which is preliminary data.</text>
</comment>